<evidence type="ECO:0000256" key="1">
    <source>
        <dbReference type="SAM" id="Phobius"/>
    </source>
</evidence>
<dbReference type="EMBL" id="QYTW02000004">
    <property type="protein sequence ID" value="RST60464.1"/>
    <property type="molecule type" value="Genomic_DNA"/>
</dbReference>
<keyword evidence="1" id="KW-0472">Membrane</keyword>
<keyword evidence="1" id="KW-0812">Transmembrane</keyword>
<dbReference type="Proteomes" id="UP000287296">
    <property type="component" value="Unassembled WGS sequence"/>
</dbReference>
<protein>
    <submittedName>
        <fullName evidence="3">Uncharacterized protein</fullName>
    </submittedName>
</protein>
<gene>
    <name evidence="3" type="ORF">D5F11_006405</name>
    <name evidence="2" type="ORF">J6TS1_44470</name>
</gene>
<proteinExistence type="predicted"/>
<organism evidence="3 4">
    <name type="scientific">Siminovitchia terrae</name>
    <name type="common">Bacillus terrae</name>
    <dbReference type="NCBI Taxonomy" id="1914933"/>
    <lineage>
        <taxon>Bacteria</taxon>
        <taxon>Bacillati</taxon>
        <taxon>Bacillota</taxon>
        <taxon>Bacilli</taxon>
        <taxon>Bacillales</taxon>
        <taxon>Bacillaceae</taxon>
        <taxon>Siminovitchia</taxon>
    </lineage>
</organism>
<feature type="transmembrane region" description="Helical" evidence="1">
    <location>
        <begin position="37"/>
        <end position="57"/>
    </location>
</feature>
<dbReference type="Proteomes" id="UP000680670">
    <property type="component" value="Unassembled WGS sequence"/>
</dbReference>
<reference evidence="3 4" key="1">
    <citation type="submission" date="2018-12" db="EMBL/GenBank/DDBJ databases">
        <authorList>
            <person name="Sun L."/>
            <person name="Chen Z."/>
        </authorList>
    </citation>
    <scope>NUCLEOTIDE SEQUENCE [LARGE SCALE GENOMIC DNA]</scope>
    <source>
        <strain evidence="3 4">LMG 29736</strain>
    </source>
</reference>
<sequence length="80" mass="9218">MNNRYLLCLLICSALIYFAVPRIDPAASGMEGGFATSWLVFAFLVFAGNLAALLFPYRHNKRYAENSERDRKRKERMRAN</sequence>
<evidence type="ECO:0000313" key="5">
    <source>
        <dbReference type="Proteomes" id="UP000680670"/>
    </source>
</evidence>
<keyword evidence="1" id="KW-1133">Transmembrane helix</keyword>
<dbReference type="AlphaFoldDB" id="A0A429XAL4"/>
<comment type="caution">
    <text evidence="3">The sequence shown here is derived from an EMBL/GenBank/DDBJ whole genome shotgun (WGS) entry which is preliminary data.</text>
</comment>
<evidence type="ECO:0000313" key="3">
    <source>
        <dbReference type="EMBL" id="RST60464.1"/>
    </source>
</evidence>
<accession>A0A429XAL4</accession>
<keyword evidence="5" id="KW-1185">Reference proteome</keyword>
<evidence type="ECO:0000313" key="2">
    <source>
        <dbReference type="EMBL" id="GIN98577.1"/>
    </source>
</evidence>
<reference evidence="2 5" key="2">
    <citation type="submission" date="2021-03" db="EMBL/GenBank/DDBJ databases">
        <title>Antimicrobial resistance genes in bacteria isolated from Japanese honey, and their potential for conferring macrolide and lincosamide resistance in the American foulbrood pathogen Paenibacillus larvae.</title>
        <authorList>
            <person name="Okamoto M."/>
            <person name="Kumagai M."/>
            <person name="Kanamori H."/>
            <person name="Takamatsu D."/>
        </authorList>
    </citation>
    <scope>NUCLEOTIDE SEQUENCE [LARGE SCALE GENOMIC DNA]</scope>
    <source>
        <strain evidence="2 5">J6TS1</strain>
    </source>
</reference>
<name>A0A429XAL4_SIMTE</name>
<evidence type="ECO:0000313" key="4">
    <source>
        <dbReference type="Proteomes" id="UP000287296"/>
    </source>
</evidence>
<dbReference type="RefSeq" id="WP_120115450.1">
    <property type="nucleotide sequence ID" value="NZ_BORI01000009.1"/>
</dbReference>
<dbReference type="OrthoDB" id="2969610at2"/>
<dbReference type="EMBL" id="BORJ01000015">
    <property type="protein sequence ID" value="GIN98577.1"/>
    <property type="molecule type" value="Genomic_DNA"/>
</dbReference>